<name>A0A3N4IBW9_ASCIM</name>
<keyword evidence="3" id="KW-1185">Reference proteome</keyword>
<dbReference type="AlphaFoldDB" id="A0A3N4IBW9"/>
<sequence length="355" mass="38142">MDGALGMKSSTKDLLQFFRCFMTLLKGEKYLPENGAGRNASKPRTDLGKLFGNAQELLSESSCYEIPALQSDSSSYLRFSKLEACAAGLMRGTPIPSSTRSAGESTGLTPEPIYFQHGILPGSSASIYMIPTTQMAIIVLQNSTSAHTTSTASFVAQLLMQAILFDGDPKEFKNGIQEQLTTMYQTSAGLEPGKYVYAPPFVAGEGGADRIQSVPDSIGATQAMPKDTGASLLQLGPSNSSTSQAGTSSPPAAAVPEHTPLAPFHIDIIEQDGALQLQLMGKASEAFKLLPQGRNEFRLDVSYDFFAERGRLVPDDESFASVSFKESEGKIESFRWNWSGREGGEGTFVRDDADL</sequence>
<feature type="region of interest" description="Disordered" evidence="1">
    <location>
        <begin position="229"/>
        <end position="254"/>
    </location>
</feature>
<reference evidence="2 3" key="1">
    <citation type="journal article" date="2018" name="Nat. Ecol. Evol.">
        <title>Pezizomycetes genomes reveal the molecular basis of ectomycorrhizal truffle lifestyle.</title>
        <authorList>
            <person name="Murat C."/>
            <person name="Payen T."/>
            <person name="Noel B."/>
            <person name="Kuo A."/>
            <person name="Morin E."/>
            <person name="Chen J."/>
            <person name="Kohler A."/>
            <person name="Krizsan K."/>
            <person name="Balestrini R."/>
            <person name="Da Silva C."/>
            <person name="Montanini B."/>
            <person name="Hainaut M."/>
            <person name="Levati E."/>
            <person name="Barry K.W."/>
            <person name="Belfiori B."/>
            <person name="Cichocki N."/>
            <person name="Clum A."/>
            <person name="Dockter R.B."/>
            <person name="Fauchery L."/>
            <person name="Guy J."/>
            <person name="Iotti M."/>
            <person name="Le Tacon F."/>
            <person name="Lindquist E.A."/>
            <person name="Lipzen A."/>
            <person name="Malagnac F."/>
            <person name="Mello A."/>
            <person name="Molinier V."/>
            <person name="Miyauchi S."/>
            <person name="Poulain J."/>
            <person name="Riccioni C."/>
            <person name="Rubini A."/>
            <person name="Sitrit Y."/>
            <person name="Splivallo R."/>
            <person name="Traeger S."/>
            <person name="Wang M."/>
            <person name="Zifcakova L."/>
            <person name="Wipf D."/>
            <person name="Zambonelli A."/>
            <person name="Paolocci F."/>
            <person name="Nowrousian M."/>
            <person name="Ottonello S."/>
            <person name="Baldrian P."/>
            <person name="Spatafora J.W."/>
            <person name="Henrissat B."/>
            <person name="Nagy L.G."/>
            <person name="Aury J.M."/>
            <person name="Wincker P."/>
            <person name="Grigoriev I.V."/>
            <person name="Bonfante P."/>
            <person name="Martin F.M."/>
        </authorList>
    </citation>
    <scope>NUCLEOTIDE SEQUENCE [LARGE SCALE GENOMIC DNA]</scope>
    <source>
        <strain evidence="2 3">RN42</strain>
    </source>
</reference>
<organism evidence="2 3">
    <name type="scientific">Ascobolus immersus RN42</name>
    <dbReference type="NCBI Taxonomy" id="1160509"/>
    <lineage>
        <taxon>Eukaryota</taxon>
        <taxon>Fungi</taxon>
        <taxon>Dikarya</taxon>
        <taxon>Ascomycota</taxon>
        <taxon>Pezizomycotina</taxon>
        <taxon>Pezizomycetes</taxon>
        <taxon>Pezizales</taxon>
        <taxon>Ascobolaceae</taxon>
        <taxon>Ascobolus</taxon>
    </lineage>
</organism>
<protein>
    <recommendedName>
        <fullName evidence="4">Beta-lactamase/transpeptidase-like protein</fullName>
    </recommendedName>
</protein>
<evidence type="ECO:0000313" key="2">
    <source>
        <dbReference type="EMBL" id="RPA82956.1"/>
    </source>
</evidence>
<evidence type="ECO:0000256" key="1">
    <source>
        <dbReference type="SAM" id="MobiDB-lite"/>
    </source>
</evidence>
<accession>A0A3N4IBW9</accession>
<gene>
    <name evidence="2" type="ORF">BJ508DRAFT_360884</name>
</gene>
<dbReference type="Proteomes" id="UP000275078">
    <property type="component" value="Unassembled WGS sequence"/>
</dbReference>
<proteinExistence type="predicted"/>
<dbReference type="EMBL" id="ML119668">
    <property type="protein sequence ID" value="RPA82956.1"/>
    <property type="molecule type" value="Genomic_DNA"/>
</dbReference>
<evidence type="ECO:0000313" key="3">
    <source>
        <dbReference type="Proteomes" id="UP000275078"/>
    </source>
</evidence>
<dbReference type="OrthoDB" id="5946976at2759"/>
<feature type="compositionally biased region" description="Low complexity" evidence="1">
    <location>
        <begin position="237"/>
        <end position="254"/>
    </location>
</feature>
<evidence type="ECO:0008006" key="4">
    <source>
        <dbReference type="Google" id="ProtNLM"/>
    </source>
</evidence>